<name>A0A6G0TXX4_APHGL</name>
<dbReference type="PROSITE" id="PS51257">
    <property type="entry name" value="PROKAR_LIPOPROTEIN"/>
    <property type="match status" value="1"/>
</dbReference>
<keyword evidence="2" id="KW-1185">Reference proteome</keyword>
<evidence type="ECO:0000313" key="1">
    <source>
        <dbReference type="EMBL" id="KAE9540821.1"/>
    </source>
</evidence>
<proteinExistence type="predicted"/>
<accession>A0A6G0TXX4</accession>
<dbReference type="AlphaFoldDB" id="A0A6G0TXX4"/>
<gene>
    <name evidence="1" type="ORF">AGLY_004066</name>
</gene>
<evidence type="ECO:0000313" key="2">
    <source>
        <dbReference type="Proteomes" id="UP000475862"/>
    </source>
</evidence>
<protein>
    <submittedName>
        <fullName evidence="1">Uncharacterized protein</fullName>
    </submittedName>
</protein>
<sequence length="180" mass="20643">MLKITLLNTQLPRSGNGSSGSPFWLSSMSSCKINMSLGVSVPWRLPKWILSGSMNIYIDFTKFYFLYDFCMSVIILKSCKNTCVFKNEVASGAKLDVVGTLRVVGSKIKIQNSFKLRKMTNCFVVLKFDTRQLNWNTYSSDRFVIILWRPDKLQTIVDASDSHSVPRRRRVRTSMCEFVL</sequence>
<comment type="caution">
    <text evidence="1">The sequence shown here is derived from an EMBL/GenBank/DDBJ whole genome shotgun (WGS) entry which is preliminary data.</text>
</comment>
<dbReference type="Proteomes" id="UP000475862">
    <property type="component" value="Unassembled WGS sequence"/>
</dbReference>
<reference evidence="1 2" key="1">
    <citation type="submission" date="2019-08" db="EMBL/GenBank/DDBJ databases">
        <title>The genome of the soybean aphid Biotype 1, its phylome, world population structure and adaptation to the North American continent.</title>
        <authorList>
            <person name="Giordano R."/>
            <person name="Donthu R.K."/>
            <person name="Hernandez A.G."/>
            <person name="Wright C.L."/>
            <person name="Zimin A.V."/>
        </authorList>
    </citation>
    <scope>NUCLEOTIDE SEQUENCE [LARGE SCALE GENOMIC DNA]</scope>
    <source>
        <tissue evidence="1">Whole aphids</tissue>
    </source>
</reference>
<organism evidence="1 2">
    <name type="scientific">Aphis glycines</name>
    <name type="common">Soybean aphid</name>
    <dbReference type="NCBI Taxonomy" id="307491"/>
    <lineage>
        <taxon>Eukaryota</taxon>
        <taxon>Metazoa</taxon>
        <taxon>Ecdysozoa</taxon>
        <taxon>Arthropoda</taxon>
        <taxon>Hexapoda</taxon>
        <taxon>Insecta</taxon>
        <taxon>Pterygota</taxon>
        <taxon>Neoptera</taxon>
        <taxon>Paraneoptera</taxon>
        <taxon>Hemiptera</taxon>
        <taxon>Sternorrhyncha</taxon>
        <taxon>Aphidomorpha</taxon>
        <taxon>Aphidoidea</taxon>
        <taxon>Aphididae</taxon>
        <taxon>Aphidini</taxon>
        <taxon>Aphis</taxon>
        <taxon>Aphis</taxon>
    </lineage>
</organism>
<dbReference type="EMBL" id="VYZN01000013">
    <property type="protein sequence ID" value="KAE9540821.1"/>
    <property type="molecule type" value="Genomic_DNA"/>
</dbReference>